<evidence type="ECO:0000313" key="2">
    <source>
        <dbReference type="EMBL" id="GIY98578.1"/>
    </source>
</evidence>
<name>A0AAV4XVG6_CAEEX</name>
<accession>A0AAV4XVG6</accession>
<protein>
    <recommendedName>
        <fullName evidence="4">Secreted protein</fullName>
    </recommendedName>
</protein>
<dbReference type="AlphaFoldDB" id="A0AAV4XVG6"/>
<evidence type="ECO:0008006" key="4">
    <source>
        <dbReference type="Google" id="ProtNLM"/>
    </source>
</evidence>
<dbReference type="Proteomes" id="UP001054945">
    <property type="component" value="Unassembled WGS sequence"/>
</dbReference>
<evidence type="ECO:0000313" key="3">
    <source>
        <dbReference type="Proteomes" id="UP001054945"/>
    </source>
</evidence>
<comment type="caution">
    <text evidence="2">The sequence shown here is derived from an EMBL/GenBank/DDBJ whole genome shotgun (WGS) entry which is preliminary data.</text>
</comment>
<gene>
    <name evidence="2" type="ORF">CEXT_23251</name>
</gene>
<proteinExistence type="predicted"/>
<feature type="signal peptide" evidence="1">
    <location>
        <begin position="1"/>
        <end position="16"/>
    </location>
</feature>
<evidence type="ECO:0000256" key="1">
    <source>
        <dbReference type="SAM" id="SignalP"/>
    </source>
</evidence>
<reference evidence="2 3" key="1">
    <citation type="submission" date="2021-06" db="EMBL/GenBank/DDBJ databases">
        <title>Caerostris extrusa draft genome.</title>
        <authorList>
            <person name="Kono N."/>
            <person name="Arakawa K."/>
        </authorList>
    </citation>
    <scope>NUCLEOTIDE SEQUENCE [LARGE SCALE GENOMIC DNA]</scope>
</reference>
<keyword evidence="3" id="KW-1185">Reference proteome</keyword>
<feature type="chain" id="PRO_5043752831" description="Secreted protein" evidence="1">
    <location>
        <begin position="17"/>
        <end position="88"/>
    </location>
</feature>
<sequence length="88" mass="9809">MVGLGFLLLFQSPVRRVGLEWTMGIRTSAGMEAVPYTLKSKPTSFRMINTTLYLSLRDMTSMDWEAGLGTFPTGSNQCVPDELYLVVL</sequence>
<organism evidence="2 3">
    <name type="scientific">Caerostris extrusa</name>
    <name type="common">Bark spider</name>
    <name type="synonym">Caerostris bankana</name>
    <dbReference type="NCBI Taxonomy" id="172846"/>
    <lineage>
        <taxon>Eukaryota</taxon>
        <taxon>Metazoa</taxon>
        <taxon>Ecdysozoa</taxon>
        <taxon>Arthropoda</taxon>
        <taxon>Chelicerata</taxon>
        <taxon>Arachnida</taxon>
        <taxon>Araneae</taxon>
        <taxon>Araneomorphae</taxon>
        <taxon>Entelegynae</taxon>
        <taxon>Araneoidea</taxon>
        <taxon>Araneidae</taxon>
        <taxon>Caerostris</taxon>
    </lineage>
</organism>
<dbReference type="EMBL" id="BPLR01018311">
    <property type="protein sequence ID" value="GIY98578.1"/>
    <property type="molecule type" value="Genomic_DNA"/>
</dbReference>
<keyword evidence="1" id="KW-0732">Signal</keyword>